<evidence type="ECO:0000256" key="5">
    <source>
        <dbReference type="ARBA" id="ARBA00023065"/>
    </source>
</evidence>
<dbReference type="InterPro" id="IPR057366">
    <property type="entry name" value="TRPM-like"/>
</dbReference>
<dbReference type="GO" id="GO:0005261">
    <property type="term" value="F:monoatomic cation channel activity"/>
    <property type="evidence" value="ECO:0007669"/>
    <property type="project" value="TreeGrafter"/>
</dbReference>
<dbReference type="EMBL" id="KL367507">
    <property type="protein sequence ID" value="KFD68196.1"/>
    <property type="molecule type" value="Genomic_DNA"/>
</dbReference>
<organism evidence="13">
    <name type="scientific">Trichuris suis</name>
    <name type="common">pig whipworm</name>
    <dbReference type="NCBI Taxonomy" id="68888"/>
    <lineage>
        <taxon>Eukaryota</taxon>
        <taxon>Metazoa</taxon>
        <taxon>Ecdysozoa</taxon>
        <taxon>Nematoda</taxon>
        <taxon>Enoplea</taxon>
        <taxon>Dorylaimia</taxon>
        <taxon>Trichinellida</taxon>
        <taxon>Trichuridae</taxon>
        <taxon>Trichuris</taxon>
    </lineage>
</organism>
<dbReference type="Proteomes" id="UP000030758">
    <property type="component" value="Unassembled WGS sequence"/>
</dbReference>
<dbReference type="GO" id="GO:0005886">
    <property type="term" value="C:plasma membrane"/>
    <property type="evidence" value="ECO:0007669"/>
    <property type="project" value="TreeGrafter"/>
</dbReference>
<protein>
    <recommendedName>
        <fullName evidence="14">Ion transport domain-containing protein</fullName>
    </recommendedName>
</protein>
<dbReference type="PANTHER" id="PTHR13800:SF1">
    <property type="entry name" value="TRANSIENT RECEPTOR POTENTIAL CATION CHANNEL TRPM"/>
    <property type="match status" value="1"/>
</dbReference>
<feature type="transmembrane region" description="Helical" evidence="9">
    <location>
        <begin position="970"/>
        <end position="991"/>
    </location>
</feature>
<evidence type="ECO:0000256" key="3">
    <source>
        <dbReference type="ARBA" id="ARBA00022692"/>
    </source>
</evidence>
<feature type="compositionally biased region" description="Polar residues" evidence="8">
    <location>
        <begin position="1313"/>
        <end position="1325"/>
    </location>
</feature>
<keyword evidence="7" id="KW-0407">Ion channel</keyword>
<evidence type="ECO:0000256" key="8">
    <source>
        <dbReference type="SAM" id="MobiDB-lite"/>
    </source>
</evidence>
<dbReference type="InterPro" id="IPR050927">
    <property type="entry name" value="TRPM"/>
</dbReference>
<feature type="domain" description="TRPM-like" evidence="12">
    <location>
        <begin position="405"/>
        <end position="672"/>
    </location>
</feature>
<evidence type="ECO:0000259" key="11">
    <source>
        <dbReference type="Pfam" id="PF18701"/>
    </source>
</evidence>
<name>A0A085NFF0_9BILA</name>
<evidence type="ECO:0000313" key="13">
    <source>
        <dbReference type="EMBL" id="KFD68196.1"/>
    </source>
</evidence>
<keyword evidence="4 9" id="KW-1133">Transmembrane helix</keyword>
<reference evidence="13" key="1">
    <citation type="journal article" date="2014" name="Nat. Genet.">
        <title>Genome and transcriptome of the porcine whipworm Trichuris suis.</title>
        <authorList>
            <person name="Jex A.R."/>
            <person name="Nejsum P."/>
            <person name="Schwarz E.M."/>
            <person name="Hu L."/>
            <person name="Young N.D."/>
            <person name="Hall R.S."/>
            <person name="Korhonen P.K."/>
            <person name="Liao S."/>
            <person name="Thamsborg S."/>
            <person name="Xia J."/>
            <person name="Xu P."/>
            <person name="Wang S."/>
            <person name="Scheerlinck J.P."/>
            <person name="Hofmann A."/>
            <person name="Sternberg P.W."/>
            <person name="Wang J."/>
            <person name="Gasser R.B."/>
        </authorList>
    </citation>
    <scope>NUCLEOTIDE SEQUENCE [LARGE SCALE GENOMIC DNA]</scope>
    <source>
        <strain evidence="13">DCEP-RM93F</strain>
    </source>
</reference>
<feature type="transmembrane region" description="Helical" evidence="9">
    <location>
        <begin position="901"/>
        <end position="925"/>
    </location>
</feature>
<dbReference type="GO" id="GO:0030001">
    <property type="term" value="P:metal ion transport"/>
    <property type="evidence" value="ECO:0007669"/>
    <property type="project" value="TreeGrafter"/>
</dbReference>
<dbReference type="Pfam" id="PF18139">
    <property type="entry name" value="LSDAT_euk"/>
    <property type="match status" value="1"/>
</dbReference>
<dbReference type="PANTHER" id="PTHR13800">
    <property type="entry name" value="TRANSIENT RECEPTOR POTENTIAL CATION CHANNEL, SUBFAMILY M, MEMBER 6"/>
    <property type="match status" value="1"/>
</dbReference>
<keyword evidence="2" id="KW-0813">Transport</keyword>
<sequence>MLSWEECAFIEGVFQRRECAQFVASVPDSQVCCCGRLRTQHDLRHLKSPSPLLKTWTVKHCTTVLPTNAYGTIEFSRIPSQFKAQYIRLNNDTDPKHILELMQKVWKVKPPGLVISIHQGQTDFFLPSKLATKVRKGLAKVSMCTNAWVFTSGLDNGVVRYLSSFAEEGGIIDYMQQLTLIGVAPWGVISEQCDLIGQNAQVKLMYKKFSISSSYRLNDQHTHFLLVDDGTVGKLGGEMSLRIDFEGYLRKNFKLVNKKPPLVSVIINGDEDTIRYAYNCVSLEPRIPMVVCEGSGRASDIISFSYRMYQENGLLNVPVKLQMAERLQAILRLSEKQCAEVLPLLLYTAPMKQMVINIFLMFDQYECDFDTVILLAVLRICEENFHEQLLLAMTWNRVDMAANYIFTTKQKWADDLLEKAMIVALREDNVSFVKLFLDNGLYLNTFLTIDCLERLYNSQNSGLNTIFDYVMEAAGMKQQPDSLYKLTDIGVVIERLMGTNFRSQYCTHAFRVNYKKYMEESSIKLEMKRKPMTRLGHMTERRRYQKAVVKTGHFEQPYSELFLWAVLTLRPNLLEFIWERCDHVLAECLVAEKLLYAMIDEVEQGEIDSELLEALNRKAEHFRSLAVELLDQCYRRDRQLAVQLLTQSLDRWSGHSCLALAVRAGDKAFLSHRCCQRLLDDLWHGGIRVQKNSIFHVLLAVLFPFAIMALDFKSKDAMLKQPQARQNLEELTNDYGKLFKLSDFRGPVVPSAIWTRHRTSSRTEGEKRKAKVKEHYTNDVIEIDREWHSTKCPQSYPETYYTDFRTEDAYCSTVRKNLTMSTLPLGQKIYEFYVSPITTFWLWVLSYIVFLCFFTYIVAMKLQPTPFRTEWYLLVYNITRGLDMLRLLFTTKVVKFHEKFTLFFCKFWNAYDTIMITTFLVAFGLRFSVQTLHLGRVLYACNIFFCYVRLLDFLCVSRHIGHYIIMLKRMVFPVFCVILILIVFIASYGVLRQSILDPIESWNRKTMENIFYRPFVMLHGKVYEEELDICSKTTEHCLTGENLIPTFAVLYLLVANTVVISFIVAVMSNKYEEAKQGALQSWMFHRYDRIVEYHLKPFLPPPLTGFWHIYLVIQYFCCYSQWKLGRTLRPFLNAADAGRLKAFERSCTGNLIRAKELQHIQQMELQTDQERKRYDVIMMKMEDIGNKSSEMFKLLRIMVADEKPEHNKESLLPGGHDSRMNWLQKPELKPVKLFKGNDKLDSGYYHSTNQRVKDLFNTSSSPLHADDQFFQGSYSENSTSFQSKFKVPVEEQEPASKSQSVSELSEKKDEPESTTNSSGSSDGIPSYRQQLFLHLWRRRKKEYITTLCDRRKWNVQGNEPHVNDVVLITKDSVPFSRWAFGYRSRASPERRWPRTDSTSKDYGCSMLSTDTKA</sequence>
<evidence type="ECO:0000259" key="12">
    <source>
        <dbReference type="Pfam" id="PF25508"/>
    </source>
</evidence>
<feature type="transmembrane region" description="Helical" evidence="9">
    <location>
        <begin position="937"/>
        <end position="958"/>
    </location>
</feature>
<evidence type="ECO:0000259" key="10">
    <source>
        <dbReference type="Pfam" id="PF18139"/>
    </source>
</evidence>
<comment type="subcellular location">
    <subcellularLocation>
        <location evidence="1">Membrane</location>
        <topology evidence="1">Multi-pass membrane protein</topology>
    </subcellularLocation>
</comment>
<dbReference type="Pfam" id="PF18701">
    <property type="entry name" value="DUF5641"/>
    <property type="match status" value="1"/>
</dbReference>
<keyword evidence="3 9" id="KW-0812">Transmembrane</keyword>
<dbReference type="InterPro" id="IPR040676">
    <property type="entry name" value="DUF5641"/>
</dbReference>
<dbReference type="Pfam" id="PF25508">
    <property type="entry name" value="TRPM2"/>
    <property type="match status" value="1"/>
</dbReference>
<evidence type="ECO:0000256" key="2">
    <source>
        <dbReference type="ARBA" id="ARBA00022448"/>
    </source>
</evidence>
<accession>A0A085NFF0</accession>
<feature type="domain" description="TRPM SLOG" evidence="10">
    <location>
        <begin position="84"/>
        <end position="344"/>
    </location>
</feature>
<evidence type="ECO:0000256" key="7">
    <source>
        <dbReference type="ARBA" id="ARBA00023303"/>
    </source>
</evidence>
<evidence type="ECO:0000256" key="6">
    <source>
        <dbReference type="ARBA" id="ARBA00023136"/>
    </source>
</evidence>
<feature type="transmembrane region" description="Helical" evidence="9">
    <location>
        <begin position="840"/>
        <end position="859"/>
    </location>
</feature>
<feature type="transmembrane region" description="Helical" evidence="9">
    <location>
        <begin position="1048"/>
        <end position="1067"/>
    </location>
</feature>
<keyword evidence="5" id="KW-0406">Ion transport</keyword>
<feature type="region of interest" description="Disordered" evidence="8">
    <location>
        <begin position="1284"/>
        <end position="1325"/>
    </location>
</feature>
<proteinExistence type="predicted"/>
<dbReference type="InterPro" id="IPR041491">
    <property type="entry name" value="TRPM_SLOG"/>
</dbReference>
<keyword evidence="6 9" id="KW-0472">Membrane</keyword>
<gene>
    <name evidence="13" type="ORF">M514_06171</name>
</gene>
<feature type="domain" description="DUF5641" evidence="11">
    <location>
        <begin position="1329"/>
        <end position="1381"/>
    </location>
</feature>
<evidence type="ECO:0008006" key="14">
    <source>
        <dbReference type="Google" id="ProtNLM"/>
    </source>
</evidence>
<evidence type="ECO:0000256" key="9">
    <source>
        <dbReference type="SAM" id="Phobius"/>
    </source>
</evidence>
<evidence type="ECO:0000256" key="1">
    <source>
        <dbReference type="ARBA" id="ARBA00004141"/>
    </source>
</evidence>
<evidence type="ECO:0000256" key="4">
    <source>
        <dbReference type="ARBA" id="ARBA00022989"/>
    </source>
</evidence>